<evidence type="ECO:0000256" key="3">
    <source>
        <dbReference type="SAM" id="Phobius"/>
    </source>
</evidence>
<reference evidence="5 6" key="1">
    <citation type="journal article" date="2011" name="J. Microbiol.">
        <title>Complete genome of Leptospirillum ferriphilum ML-04 provides insight into its physiology and environmental adaptation.</title>
        <authorList>
            <person name="Mi S."/>
            <person name="Song J."/>
            <person name="Lin J."/>
            <person name="Che Y."/>
            <person name="Zheng H."/>
            <person name="Lin J."/>
        </authorList>
    </citation>
    <scope>NUCLEOTIDE SEQUENCE [LARGE SCALE GENOMIC DNA]</scope>
    <source>
        <strain evidence="5 6">ML-04</strain>
    </source>
</reference>
<dbReference type="Gene3D" id="3.30.1450.10">
    <property type="match status" value="1"/>
</dbReference>
<dbReference type="HOGENOM" id="CLU_139105_0_0_0"/>
<dbReference type="Proteomes" id="UP000006177">
    <property type="component" value="Chromosome"/>
</dbReference>
<feature type="transmembrane region" description="Helical" evidence="3">
    <location>
        <begin position="48"/>
        <end position="68"/>
    </location>
</feature>
<dbReference type="InterPro" id="IPR007450">
    <property type="entry name" value="BamE_dom"/>
</dbReference>
<evidence type="ECO:0000256" key="1">
    <source>
        <dbReference type="ARBA" id="ARBA00022729"/>
    </source>
</evidence>
<dbReference type="Pfam" id="PF04355">
    <property type="entry name" value="BamE"/>
    <property type="match status" value="1"/>
</dbReference>
<accession>J9ZE82</accession>
<protein>
    <recommendedName>
        <fullName evidence="4">Outer membrane protein assembly factor BamE domain-containing protein</fullName>
    </recommendedName>
</protein>
<keyword evidence="3" id="KW-0812">Transmembrane</keyword>
<dbReference type="GO" id="GO:0019867">
    <property type="term" value="C:outer membrane"/>
    <property type="evidence" value="ECO:0007669"/>
    <property type="project" value="InterPro"/>
</dbReference>
<organism evidence="5 6">
    <name type="scientific">Leptospirillum ferriphilum (strain ML-04)</name>
    <dbReference type="NCBI Taxonomy" id="1048260"/>
    <lineage>
        <taxon>Bacteria</taxon>
        <taxon>Pseudomonadati</taxon>
        <taxon>Nitrospirota</taxon>
        <taxon>Nitrospiria</taxon>
        <taxon>Nitrospirales</taxon>
        <taxon>Nitrospiraceae</taxon>
        <taxon>Leptospirillum</taxon>
    </lineage>
</organism>
<gene>
    <name evidence="5" type="ordered locus">LFML04_2270</name>
</gene>
<sequence length="163" mass="18781">MPMPALVFDLEPGTGKILRNLFHQMPSTFRKRFPKGDFMTPVRLCRPARGMIVVIRTLWFCFFLIVFAGTNSGCTRQEGTAVSSSSLTQVHEGVSTMADVRHWLGKPDEVRTLLGNQTWIYRHTVRKGWFSLRMKEREVRILFSHAGIVRKITVHETQDSQLF</sequence>
<feature type="domain" description="Outer membrane protein assembly factor BamE" evidence="4">
    <location>
        <begin position="79"/>
        <end position="152"/>
    </location>
</feature>
<dbReference type="PATRIC" id="fig|1048260.3.peg.2471"/>
<evidence type="ECO:0000313" key="6">
    <source>
        <dbReference type="Proteomes" id="UP000006177"/>
    </source>
</evidence>
<proteinExistence type="predicted"/>
<keyword evidence="2 3" id="KW-0472">Membrane</keyword>
<evidence type="ECO:0000256" key="2">
    <source>
        <dbReference type="ARBA" id="ARBA00023136"/>
    </source>
</evidence>
<dbReference type="KEGG" id="lfi:LFML04_2270"/>
<evidence type="ECO:0000313" key="5">
    <source>
        <dbReference type="EMBL" id="AFS54461.1"/>
    </source>
</evidence>
<keyword evidence="3" id="KW-1133">Transmembrane helix</keyword>
<keyword evidence="1" id="KW-0732">Signal</keyword>
<dbReference type="AlphaFoldDB" id="J9ZE82"/>
<evidence type="ECO:0000259" key="4">
    <source>
        <dbReference type="Pfam" id="PF04355"/>
    </source>
</evidence>
<dbReference type="EMBL" id="CP002919">
    <property type="protein sequence ID" value="AFS54461.1"/>
    <property type="molecule type" value="Genomic_DNA"/>
</dbReference>
<name>J9ZE82_LEPFM</name>
<dbReference type="InterPro" id="IPR037873">
    <property type="entry name" value="BamE-like"/>
</dbReference>